<evidence type="ECO:0008006" key="3">
    <source>
        <dbReference type="Google" id="ProtNLM"/>
    </source>
</evidence>
<accession>A0A8H7CLV4</accession>
<evidence type="ECO:0000313" key="2">
    <source>
        <dbReference type="Proteomes" id="UP000620124"/>
    </source>
</evidence>
<gene>
    <name evidence="1" type="ORF">MVEN_01930700</name>
</gene>
<protein>
    <recommendedName>
        <fullName evidence="3">F-box domain-containing protein</fullName>
    </recommendedName>
</protein>
<dbReference type="OrthoDB" id="2745898at2759"/>
<sequence length="386" mass="42678">MLALPPELLDAIVVLVDDLESLKSCSLVASTLRYTSQRILIRSLTVQAKNYVQVGQLLIESPHIADYITHLSLKLHDLASLDIDTLHQVLAKLQNLRLCFLNGMWHSSPRSSALRRSTIPPLVSDFLARQPPRALYLMAITISPALLWRFAAAVPTLHVYSVVIEEEPDPTVARAAVSNSVLESLFLNSRHVGEFFARPQNISCVAGLRHLSAAGPFDDWAPALIEAASRTLEHIQFDCTYDPSPPLLQRLPALRTVQFTFSGQITTETRAEYISHATPTLSSLATPEMSPALADVVIKQQFTSRVGADDAVPYVPLMKMLDAALRAYAAAPCIRWILATRNEESRYAGFADSVRRGMPEAHGAGRLVLEVHVLSSKRFKKKAFRI</sequence>
<reference evidence="1" key="1">
    <citation type="submission" date="2020-05" db="EMBL/GenBank/DDBJ databases">
        <title>Mycena genomes resolve the evolution of fungal bioluminescence.</title>
        <authorList>
            <person name="Tsai I.J."/>
        </authorList>
    </citation>
    <scope>NUCLEOTIDE SEQUENCE</scope>
    <source>
        <strain evidence="1">CCC161011</strain>
    </source>
</reference>
<evidence type="ECO:0000313" key="1">
    <source>
        <dbReference type="EMBL" id="KAF7340123.1"/>
    </source>
</evidence>
<dbReference type="EMBL" id="JACAZI010000019">
    <property type="protein sequence ID" value="KAF7340123.1"/>
    <property type="molecule type" value="Genomic_DNA"/>
</dbReference>
<dbReference type="AlphaFoldDB" id="A0A8H7CLV4"/>
<organism evidence="1 2">
    <name type="scientific">Mycena venus</name>
    <dbReference type="NCBI Taxonomy" id="2733690"/>
    <lineage>
        <taxon>Eukaryota</taxon>
        <taxon>Fungi</taxon>
        <taxon>Dikarya</taxon>
        <taxon>Basidiomycota</taxon>
        <taxon>Agaricomycotina</taxon>
        <taxon>Agaricomycetes</taxon>
        <taxon>Agaricomycetidae</taxon>
        <taxon>Agaricales</taxon>
        <taxon>Marasmiineae</taxon>
        <taxon>Mycenaceae</taxon>
        <taxon>Mycena</taxon>
    </lineage>
</organism>
<dbReference type="SUPFAM" id="SSF52047">
    <property type="entry name" value="RNI-like"/>
    <property type="match status" value="1"/>
</dbReference>
<keyword evidence="2" id="KW-1185">Reference proteome</keyword>
<proteinExistence type="predicted"/>
<comment type="caution">
    <text evidence="1">The sequence shown here is derived from an EMBL/GenBank/DDBJ whole genome shotgun (WGS) entry which is preliminary data.</text>
</comment>
<dbReference type="Proteomes" id="UP000620124">
    <property type="component" value="Unassembled WGS sequence"/>
</dbReference>
<name>A0A8H7CLV4_9AGAR</name>